<reference evidence="1 2" key="1">
    <citation type="submission" date="2019-04" db="EMBL/GenBank/DDBJ databases">
        <title>Comparative genomics and transcriptomics to analyze fruiting body development in filamentous ascomycetes.</title>
        <authorList>
            <consortium name="DOE Joint Genome Institute"/>
            <person name="Lutkenhaus R."/>
            <person name="Traeger S."/>
            <person name="Breuer J."/>
            <person name="Kuo A."/>
            <person name="Lipzen A."/>
            <person name="Pangilinan J."/>
            <person name="Dilworth D."/>
            <person name="Sandor L."/>
            <person name="Poggeler S."/>
            <person name="Barry K."/>
            <person name="Grigoriev I.V."/>
            <person name="Nowrousian M."/>
        </authorList>
    </citation>
    <scope>NUCLEOTIDE SEQUENCE [LARGE SCALE GENOMIC DNA]</scope>
    <source>
        <strain evidence="1 2">CBS 389.68</strain>
    </source>
</reference>
<evidence type="ECO:0000313" key="2">
    <source>
        <dbReference type="Proteomes" id="UP000298138"/>
    </source>
</evidence>
<dbReference type="InParanoid" id="A0A4V3SJ12"/>
<keyword evidence="2" id="KW-1185">Reference proteome</keyword>
<proteinExistence type="predicted"/>
<sequence length="157" mass="17833">MACLRNYTFQNEVSNLGSVYKCHKCRHIYGISLSAASKAASNSIINCPRCKHEVVSCIKDNVLPHLGNSFLPACIKMSMYQMWTCWSCGYSENMSWDLCCESWRSRSVGDPNNCDYPYNKGGCVWTVDCPQFLKKDLGWRCSAGEVQRIKALINNYD</sequence>
<dbReference type="AlphaFoldDB" id="A0A4V3SJ12"/>
<dbReference type="Proteomes" id="UP000298138">
    <property type="component" value="Unassembled WGS sequence"/>
</dbReference>
<name>A0A4V3SJ12_9PEZI</name>
<gene>
    <name evidence="1" type="ORF">EX30DRAFT_340106</name>
</gene>
<organism evidence="1 2">
    <name type="scientific">Ascodesmis nigricans</name>
    <dbReference type="NCBI Taxonomy" id="341454"/>
    <lineage>
        <taxon>Eukaryota</taxon>
        <taxon>Fungi</taxon>
        <taxon>Dikarya</taxon>
        <taxon>Ascomycota</taxon>
        <taxon>Pezizomycotina</taxon>
        <taxon>Pezizomycetes</taxon>
        <taxon>Pezizales</taxon>
        <taxon>Ascodesmidaceae</taxon>
        <taxon>Ascodesmis</taxon>
    </lineage>
</organism>
<dbReference type="EMBL" id="ML220116">
    <property type="protein sequence ID" value="TGZ82225.1"/>
    <property type="molecule type" value="Genomic_DNA"/>
</dbReference>
<evidence type="ECO:0000313" key="1">
    <source>
        <dbReference type="EMBL" id="TGZ82225.1"/>
    </source>
</evidence>
<protein>
    <submittedName>
        <fullName evidence="1">Uncharacterized protein</fullName>
    </submittedName>
</protein>
<accession>A0A4V3SJ12</accession>